<keyword evidence="1" id="KW-0812">Transmembrane</keyword>
<dbReference type="Proteomes" id="UP000092971">
    <property type="component" value="Chromosome"/>
</dbReference>
<keyword evidence="1" id="KW-1133">Transmembrane helix</keyword>
<dbReference type="EMBL" id="CP014672">
    <property type="protein sequence ID" value="ANW97886.1"/>
    <property type="molecule type" value="Genomic_DNA"/>
</dbReference>
<dbReference type="RefSeq" id="WP_015358092.1">
    <property type="nucleotide sequence ID" value="NZ_CP014672.1"/>
</dbReference>
<evidence type="ECO:0000256" key="1">
    <source>
        <dbReference type="SAM" id="Phobius"/>
    </source>
</evidence>
<sequence length="1318" mass="148804">MRKRAKVVAARIIVWLIIITMVAAFVVDLAYAQQALPSTPPQNVRVSDIGYEDTAKQNWFVEFAWDSPSFPADIARSKSQVFYFNKVERGTGKLLEDVIQFTLAESAKNFNPVRYGIDLEHGTIYEFYGKSRYTYGQYEEYTFTSGKSNRVKFLTGLEFGAEVIPGTNDIRIVWDDVWDTDGRIDYRILISDTTNFTQPPAIPDIIGADIGTERSKVTVSGGKLEYIYTGALPGREYSIKIIPLVDSDVAVTPVDELPVVRVKTEIVLKAQYLGETIDGDGVKWLRWMLLWDPIVKGSIGNVTFTKVQYKLYRYDENGNETLFAVVEDNDRIEVKIRPEDVDKYKYKIEADAYRPDGTYVPFYSSTKISLKTQVPEYPVSPEFVDRFDNADPEPLYFDDLLTETSATLLWLPPVSGEGGIDADVYYDLYLCESINDVDLDVLPPITKRIASNIIIGEQNRVKELNTGRVIGYRYTITNLKPNTTYYAVLVAKKNFLVESKDGEYMVSMPFESKPAIKAIITKPDKAAEKPLAPPSPPFRLKPGDAIGTNSVSLQMEKTWKEMYNKELGKWLYVIRRDDPEGKKTDGFYNRNNSYTYEEYEANSNLSDDDPDKKPVREINYNAGWEIRIHCVEYATALENVKNITGRDYISYNDLSKNYVLDLQKAVSPAIIPDFNPGENTVFYFDANGLDPNKTYLIWITVYNTDGGVESDPSDPIVVTTLPEYPSVIEYPTVPTDLKGIAGDTYVDLYWTYREGYSYNIRYGTVDNVNDSGNTTITVTYEQLKNQPYLRVEKLKANTVYYFWIQAVSPTEYGGVTSEWSKTLVVKTEPYSPPPRPRGFGIKNTPDAITENSIFYEWIPDENVVFILEISENADFSESTEYVVDASEYRVTGLRSNFAYYARLYSYSEETGLRSEPTAVVTVITRKGRSEYDADVPPYDEITGDMVEIDGVAVDGVWTARVLGVNAHRLSEKIRNMNVHTFSIDLTNPPPNTKIIRVELGGEVVETLSGVMQNLVIKTPGAEITVIPGSFLKDTYFRLKQNFSDVTVRIDVRTPESGFRPEDNRQFVIPVTGISVTAGLDESFYPIGDFARPVRVAFSLEPEKAEGSDTRFYDFDDGKWYAVKNLYSPEEQKIMVYPEKSGAIAVTTAYTVRNVSSGDSGLDAVIRNITSKYEMPSLSGRNIDYSKKLTINEGMKYLFDVIPYDYGNANITEKAVRAGLLHSQYINSGTQPLRTDQAIYAAVMVLRRKTGINISGYSVSPEYNAFMNSVQEPFKEAVAFAVSNGLLDGYVNEMKPGSTITLRELLRIIERILVYAGEI</sequence>
<evidence type="ECO:0000259" key="2">
    <source>
        <dbReference type="PROSITE" id="PS50853"/>
    </source>
</evidence>
<dbReference type="SUPFAM" id="SSF49265">
    <property type="entry name" value="Fibronectin type III"/>
    <property type="match status" value="3"/>
</dbReference>
<dbReference type="OrthoDB" id="1735978at2"/>
<dbReference type="PROSITE" id="PS50853">
    <property type="entry name" value="FN3"/>
    <property type="match status" value="1"/>
</dbReference>
<protein>
    <recommendedName>
        <fullName evidence="2">Fibronectin type-III domain-containing protein</fullName>
    </recommendedName>
</protein>
<proteinExistence type="predicted"/>
<dbReference type="CDD" id="cd00063">
    <property type="entry name" value="FN3"/>
    <property type="match status" value="2"/>
</dbReference>
<dbReference type="InterPro" id="IPR003961">
    <property type="entry name" value="FN3_dom"/>
</dbReference>
<gene>
    <name evidence="3" type="ORF">CSTERTH_01950</name>
</gene>
<feature type="domain" description="Fibronectin type-III" evidence="2">
    <location>
        <begin position="730"/>
        <end position="830"/>
    </location>
</feature>
<dbReference type="InterPro" id="IPR013783">
    <property type="entry name" value="Ig-like_fold"/>
</dbReference>
<name>A0A1B1YAU7_THEST</name>
<dbReference type="InterPro" id="IPR036116">
    <property type="entry name" value="FN3_sf"/>
</dbReference>
<keyword evidence="1" id="KW-0472">Membrane</keyword>
<evidence type="ECO:0000313" key="4">
    <source>
        <dbReference type="Proteomes" id="UP000092971"/>
    </source>
</evidence>
<feature type="transmembrane region" description="Helical" evidence="1">
    <location>
        <begin position="12"/>
        <end position="32"/>
    </location>
</feature>
<organism evidence="3 4">
    <name type="scientific">Thermoclostridium stercorarium subsp. thermolacticum DSM 2910</name>
    <dbReference type="NCBI Taxonomy" id="1121336"/>
    <lineage>
        <taxon>Bacteria</taxon>
        <taxon>Bacillati</taxon>
        <taxon>Bacillota</taxon>
        <taxon>Clostridia</taxon>
        <taxon>Eubacteriales</taxon>
        <taxon>Oscillospiraceae</taxon>
        <taxon>Thermoclostridium</taxon>
    </lineage>
</organism>
<dbReference type="SMART" id="SM00060">
    <property type="entry name" value="FN3"/>
    <property type="match status" value="5"/>
</dbReference>
<dbReference type="Gene3D" id="2.60.40.10">
    <property type="entry name" value="Immunoglobulins"/>
    <property type="match status" value="2"/>
</dbReference>
<reference evidence="3 4" key="1">
    <citation type="submission" date="2016-02" db="EMBL/GenBank/DDBJ databases">
        <title>Comparison of Clostridium stercorarium subspecies using comparative genomics and transcriptomics.</title>
        <authorList>
            <person name="Schellenberg J."/>
            <person name="Thallinger G."/>
            <person name="Levin D.B."/>
            <person name="Zhang X."/>
            <person name="Alvare G."/>
            <person name="Fristensky B."/>
            <person name="Sparling R."/>
        </authorList>
    </citation>
    <scope>NUCLEOTIDE SEQUENCE [LARGE SCALE GENOMIC DNA]</scope>
    <source>
        <strain evidence="3 4">DSM 2910</strain>
    </source>
</reference>
<accession>A0A1B1YAU7</accession>
<evidence type="ECO:0000313" key="3">
    <source>
        <dbReference type="EMBL" id="ANW97886.1"/>
    </source>
</evidence>